<gene>
    <name evidence="1" type="ORF">VFH_VI139920</name>
</gene>
<dbReference type="AlphaFoldDB" id="A0AAV1B8A0"/>
<keyword evidence="2" id="KW-1185">Reference proteome</keyword>
<evidence type="ECO:0000313" key="2">
    <source>
        <dbReference type="Proteomes" id="UP001157006"/>
    </source>
</evidence>
<evidence type="ECO:0000313" key="1">
    <source>
        <dbReference type="EMBL" id="CAI8618790.1"/>
    </source>
</evidence>
<reference evidence="1 2" key="1">
    <citation type="submission" date="2023-01" db="EMBL/GenBank/DDBJ databases">
        <authorList>
            <person name="Kreplak J."/>
        </authorList>
    </citation>
    <scope>NUCLEOTIDE SEQUENCE [LARGE SCALE GENOMIC DNA]</scope>
</reference>
<sequence>MQYMYVVSSHTNSNAANIPNASLISTVTLSFYVVHAVLAHPSCSFVVQSATPFVNNSHQCITSAALSDLLSQIDEFLLHNIIKKFSFPTLTVNLICDGFSIQMFLFSCSACCVSTCPDFAKFEYSYYTAAARALLSPSPLYTTDNQSQPTPFCISILDKLVNMVYQ</sequence>
<dbReference type="EMBL" id="OX451741">
    <property type="protein sequence ID" value="CAI8618790.1"/>
    <property type="molecule type" value="Genomic_DNA"/>
</dbReference>
<organism evidence="1 2">
    <name type="scientific">Vicia faba</name>
    <name type="common">Broad bean</name>
    <name type="synonym">Faba vulgaris</name>
    <dbReference type="NCBI Taxonomy" id="3906"/>
    <lineage>
        <taxon>Eukaryota</taxon>
        <taxon>Viridiplantae</taxon>
        <taxon>Streptophyta</taxon>
        <taxon>Embryophyta</taxon>
        <taxon>Tracheophyta</taxon>
        <taxon>Spermatophyta</taxon>
        <taxon>Magnoliopsida</taxon>
        <taxon>eudicotyledons</taxon>
        <taxon>Gunneridae</taxon>
        <taxon>Pentapetalae</taxon>
        <taxon>rosids</taxon>
        <taxon>fabids</taxon>
        <taxon>Fabales</taxon>
        <taxon>Fabaceae</taxon>
        <taxon>Papilionoideae</taxon>
        <taxon>50 kb inversion clade</taxon>
        <taxon>NPAAA clade</taxon>
        <taxon>Hologalegina</taxon>
        <taxon>IRL clade</taxon>
        <taxon>Fabeae</taxon>
        <taxon>Vicia</taxon>
    </lineage>
</organism>
<protein>
    <submittedName>
        <fullName evidence="1">Uncharacterized protein</fullName>
    </submittedName>
</protein>
<accession>A0AAV1B8A0</accession>
<proteinExistence type="predicted"/>
<dbReference type="Proteomes" id="UP001157006">
    <property type="component" value="Chromosome 6"/>
</dbReference>
<name>A0AAV1B8A0_VICFA</name>